<dbReference type="Gene3D" id="1.10.10.60">
    <property type="entry name" value="Homeodomain-like"/>
    <property type="match status" value="1"/>
</dbReference>
<evidence type="ECO:0000259" key="1">
    <source>
        <dbReference type="Pfam" id="PF02954"/>
    </source>
</evidence>
<feature type="domain" description="DNA binding HTH" evidence="1">
    <location>
        <begin position="24"/>
        <end position="49"/>
    </location>
</feature>
<dbReference type="SUPFAM" id="SSF46689">
    <property type="entry name" value="Homeodomain-like"/>
    <property type="match status" value="1"/>
</dbReference>
<sequence length="62" mass="6923">MSFRRNGVYAETGKRLDRKLPDVALRLTHGRCAEAAARLGLGRNTLTRKFGQTYSPSTHCTD</sequence>
<dbReference type="PATRIC" id="fig|1444770.3.peg.1884"/>
<dbReference type="GO" id="GO:0043565">
    <property type="term" value="F:sequence-specific DNA binding"/>
    <property type="evidence" value="ECO:0007669"/>
    <property type="project" value="InterPro"/>
</dbReference>
<name>Z9JJB2_9GAMM</name>
<dbReference type="InterPro" id="IPR002197">
    <property type="entry name" value="HTH_Fis"/>
</dbReference>
<dbReference type="STRING" id="1444770.AF72_07935"/>
<dbReference type="KEGG" id="xtw:AB672_06085"/>
<evidence type="ECO:0000313" key="3">
    <source>
        <dbReference type="Proteomes" id="UP000020406"/>
    </source>
</evidence>
<dbReference type="Proteomes" id="UP000020406">
    <property type="component" value="Unassembled WGS sequence"/>
</dbReference>
<dbReference type="AlphaFoldDB" id="Z9JJB2"/>
<dbReference type="InterPro" id="IPR009057">
    <property type="entry name" value="Homeodomain-like_sf"/>
</dbReference>
<dbReference type="Pfam" id="PF02954">
    <property type="entry name" value="HTH_8"/>
    <property type="match status" value="1"/>
</dbReference>
<accession>Z9JJB2</accession>
<dbReference type="EMBL" id="JDSQ01000011">
    <property type="protein sequence ID" value="EWS78033.1"/>
    <property type="molecule type" value="Genomic_DNA"/>
</dbReference>
<reference evidence="2 3" key="1">
    <citation type="journal article" date="2014" name="Genome Announc.">
        <title>Draft Genome Sequence of Xylella fastidiosa Pear Leaf Scorch Strain in Taiwan.</title>
        <authorList>
            <person name="Su C.C."/>
            <person name="Deng W.L."/>
            <person name="Jan F.J."/>
            <person name="Chang C.J."/>
            <person name="Huang H."/>
            <person name="Chen J."/>
        </authorList>
    </citation>
    <scope>NUCLEOTIDE SEQUENCE [LARGE SCALE GENOMIC DNA]</scope>
    <source>
        <strain evidence="2 3">PLS229</strain>
    </source>
</reference>
<evidence type="ECO:0000313" key="2">
    <source>
        <dbReference type="EMBL" id="EWS78033.1"/>
    </source>
</evidence>
<proteinExistence type="predicted"/>
<protein>
    <submittedName>
        <fullName evidence="2">Fis family transcriptional regulator</fullName>
    </submittedName>
</protein>
<comment type="caution">
    <text evidence="2">The sequence shown here is derived from an EMBL/GenBank/DDBJ whole genome shotgun (WGS) entry which is preliminary data.</text>
</comment>
<gene>
    <name evidence="2" type="ORF">AF72_07935</name>
</gene>
<organism evidence="2 3">
    <name type="scientific">Xylella taiwanensis</name>
    <dbReference type="NCBI Taxonomy" id="1444770"/>
    <lineage>
        <taxon>Bacteria</taxon>
        <taxon>Pseudomonadati</taxon>
        <taxon>Pseudomonadota</taxon>
        <taxon>Gammaproteobacteria</taxon>
        <taxon>Lysobacterales</taxon>
        <taxon>Lysobacteraceae</taxon>
        <taxon>Xylella</taxon>
    </lineage>
</organism>
<dbReference type="eggNOG" id="COG2204">
    <property type="taxonomic scope" value="Bacteria"/>
</dbReference>